<dbReference type="PANTHER" id="PTHR46389">
    <property type="entry name" value="POLYCOMB GROUP PROTEIN PC"/>
    <property type="match status" value="1"/>
</dbReference>
<sequence length="268" mass="28224">MSRRPLPRTDPLATPGTFSGPGGFPSRPPVSPFSETVRILNRRVKPREVKRGRIILNLKVIDKPGSGGGGRGMANRRAPTGSMSFHGGRQNLPSRNRIIGKRSGEAPYRPFQPMLGFPMYGKPFGLQCGSPGPLHSLQPATGTSSVLSGAKSRDTQSTPSSVGVGCGGSQSIPAQNQPTSSGPQTKLPAGSDTNTTKMRVMLLTFPLLRKAKGSFGGSGGVRSGDCPRRAPPPLAPTQYPAQQPPTPPGYLPKGTLTGTRRWRQAAPT</sequence>
<feature type="compositionally biased region" description="Polar residues" evidence="1">
    <location>
        <begin position="138"/>
        <end position="147"/>
    </location>
</feature>
<evidence type="ECO:0000313" key="2">
    <source>
        <dbReference type="EMBL" id="KAL1005704.1"/>
    </source>
</evidence>
<dbReference type="EMBL" id="JAGEUA010000002">
    <property type="protein sequence ID" value="KAL1005704.1"/>
    <property type="molecule type" value="Genomic_DNA"/>
</dbReference>
<evidence type="ECO:0000256" key="1">
    <source>
        <dbReference type="SAM" id="MobiDB-lite"/>
    </source>
</evidence>
<feature type="region of interest" description="Disordered" evidence="1">
    <location>
        <begin position="212"/>
        <end position="268"/>
    </location>
</feature>
<accession>A0ABD0XCQ9</accession>
<reference evidence="2 3" key="1">
    <citation type="submission" date="2024-06" db="EMBL/GenBank/DDBJ databases">
        <authorList>
            <person name="Pan Q."/>
            <person name="Wen M."/>
            <person name="Jouanno E."/>
            <person name="Zahm M."/>
            <person name="Klopp C."/>
            <person name="Cabau C."/>
            <person name="Louis A."/>
            <person name="Berthelot C."/>
            <person name="Parey E."/>
            <person name="Roest Crollius H."/>
            <person name="Montfort J."/>
            <person name="Robinson-Rechavi M."/>
            <person name="Bouchez O."/>
            <person name="Lampietro C."/>
            <person name="Lopez Roques C."/>
            <person name="Donnadieu C."/>
            <person name="Postlethwait J."/>
            <person name="Bobe J."/>
            <person name="Verreycken H."/>
            <person name="Guiguen Y."/>
        </authorList>
    </citation>
    <scope>NUCLEOTIDE SEQUENCE [LARGE SCALE GENOMIC DNA]</scope>
    <source>
        <strain evidence="2">Up_M1</strain>
        <tissue evidence="2">Testis</tissue>
    </source>
</reference>
<dbReference type="Proteomes" id="UP001557470">
    <property type="component" value="Unassembled WGS sequence"/>
</dbReference>
<proteinExistence type="predicted"/>
<dbReference type="PANTHER" id="PTHR46389:SF4">
    <property type="entry name" value="CHROMOBOX PROTEIN HOMOLOG 6"/>
    <property type="match status" value="1"/>
</dbReference>
<organism evidence="2 3">
    <name type="scientific">Umbra pygmaea</name>
    <name type="common">Eastern mudminnow</name>
    <dbReference type="NCBI Taxonomy" id="75934"/>
    <lineage>
        <taxon>Eukaryota</taxon>
        <taxon>Metazoa</taxon>
        <taxon>Chordata</taxon>
        <taxon>Craniata</taxon>
        <taxon>Vertebrata</taxon>
        <taxon>Euteleostomi</taxon>
        <taxon>Actinopterygii</taxon>
        <taxon>Neopterygii</taxon>
        <taxon>Teleostei</taxon>
        <taxon>Protacanthopterygii</taxon>
        <taxon>Esociformes</taxon>
        <taxon>Umbridae</taxon>
        <taxon>Umbra</taxon>
    </lineage>
</organism>
<feature type="region of interest" description="Disordered" evidence="1">
    <location>
        <begin position="131"/>
        <end position="195"/>
    </location>
</feature>
<feature type="region of interest" description="Disordered" evidence="1">
    <location>
        <begin position="65"/>
        <end position="95"/>
    </location>
</feature>
<feature type="compositionally biased region" description="Polar residues" evidence="1">
    <location>
        <begin position="172"/>
        <end position="184"/>
    </location>
</feature>
<protein>
    <submittedName>
        <fullName evidence="2">Uncharacterized protein</fullName>
    </submittedName>
</protein>
<keyword evidence="3" id="KW-1185">Reference proteome</keyword>
<name>A0ABD0XCQ9_UMBPY</name>
<dbReference type="InterPro" id="IPR052458">
    <property type="entry name" value="PcG_PRC1-like_component"/>
</dbReference>
<feature type="region of interest" description="Disordered" evidence="1">
    <location>
        <begin position="1"/>
        <end position="33"/>
    </location>
</feature>
<evidence type="ECO:0000313" key="3">
    <source>
        <dbReference type="Proteomes" id="UP001557470"/>
    </source>
</evidence>
<comment type="caution">
    <text evidence="2">The sequence shown here is derived from an EMBL/GenBank/DDBJ whole genome shotgun (WGS) entry which is preliminary data.</text>
</comment>
<gene>
    <name evidence="2" type="ORF">UPYG_G00062610</name>
</gene>
<dbReference type="AlphaFoldDB" id="A0ABD0XCQ9"/>